<evidence type="ECO:0000313" key="1">
    <source>
        <dbReference type="EMBL" id="GAA3789929.1"/>
    </source>
</evidence>
<name>A0ABP7HD98_9FLAO</name>
<reference evidence="2" key="1">
    <citation type="journal article" date="2019" name="Int. J. Syst. Evol. Microbiol.">
        <title>The Global Catalogue of Microorganisms (GCM) 10K type strain sequencing project: providing services to taxonomists for standard genome sequencing and annotation.</title>
        <authorList>
            <consortium name="The Broad Institute Genomics Platform"/>
            <consortium name="The Broad Institute Genome Sequencing Center for Infectious Disease"/>
            <person name="Wu L."/>
            <person name="Ma J."/>
        </authorList>
    </citation>
    <scope>NUCLEOTIDE SEQUENCE [LARGE SCALE GENOMIC DNA]</scope>
    <source>
        <strain evidence="2">JCM 17525</strain>
    </source>
</reference>
<keyword evidence="2" id="KW-1185">Reference proteome</keyword>
<evidence type="ECO:0000313" key="2">
    <source>
        <dbReference type="Proteomes" id="UP001501456"/>
    </source>
</evidence>
<accession>A0ABP7HD98</accession>
<gene>
    <name evidence="1" type="ORF">GCM10022271_22830</name>
</gene>
<organism evidence="1 2">
    <name type="scientific">Corallibacter vietnamensis</name>
    <dbReference type="NCBI Taxonomy" id="904130"/>
    <lineage>
        <taxon>Bacteria</taxon>
        <taxon>Pseudomonadati</taxon>
        <taxon>Bacteroidota</taxon>
        <taxon>Flavobacteriia</taxon>
        <taxon>Flavobacteriales</taxon>
        <taxon>Flavobacteriaceae</taxon>
        <taxon>Corallibacter</taxon>
    </lineage>
</organism>
<sequence length="49" mass="5777">MKFQKFNEIERISDYTKISDTTIYGNNSEPKHGILHLRDKKNNLIILKA</sequence>
<dbReference type="EMBL" id="BAABBI010000004">
    <property type="protein sequence ID" value="GAA3789929.1"/>
    <property type="molecule type" value="Genomic_DNA"/>
</dbReference>
<dbReference type="RefSeq" id="WP_344730726.1">
    <property type="nucleotide sequence ID" value="NZ_BAABBI010000004.1"/>
</dbReference>
<dbReference type="Proteomes" id="UP001501456">
    <property type="component" value="Unassembled WGS sequence"/>
</dbReference>
<protein>
    <submittedName>
        <fullName evidence="1">Uncharacterized protein</fullName>
    </submittedName>
</protein>
<proteinExistence type="predicted"/>
<comment type="caution">
    <text evidence="1">The sequence shown here is derived from an EMBL/GenBank/DDBJ whole genome shotgun (WGS) entry which is preliminary data.</text>
</comment>